<dbReference type="InterPro" id="IPR050124">
    <property type="entry name" value="tRNA_CCA-adding_enzyme"/>
</dbReference>
<dbReference type="GO" id="GO:0008033">
    <property type="term" value="P:tRNA processing"/>
    <property type="evidence" value="ECO:0007669"/>
    <property type="project" value="UniProtKB-KW"/>
</dbReference>
<dbReference type="InterPro" id="IPR002646">
    <property type="entry name" value="PolA_pol_head_dom"/>
</dbReference>
<proteinExistence type="predicted"/>
<gene>
    <name evidence="12" type="ORF">METZ01_LOCUS314181</name>
</gene>
<keyword evidence="5" id="KW-0479">Metal-binding</keyword>
<evidence type="ECO:0000259" key="11">
    <source>
        <dbReference type="PROSITE" id="PS51831"/>
    </source>
</evidence>
<dbReference type="SUPFAM" id="SSF81301">
    <property type="entry name" value="Nucleotidyltransferase"/>
    <property type="match status" value="1"/>
</dbReference>
<dbReference type="GO" id="GO:0042245">
    <property type="term" value="P:RNA repair"/>
    <property type="evidence" value="ECO:0007669"/>
    <property type="project" value="UniProtKB-KW"/>
</dbReference>
<evidence type="ECO:0000256" key="1">
    <source>
        <dbReference type="ARBA" id="ARBA00001946"/>
    </source>
</evidence>
<protein>
    <recommendedName>
        <fullName evidence="11">HD domain-containing protein</fullName>
    </recommendedName>
</protein>
<organism evidence="12">
    <name type="scientific">marine metagenome</name>
    <dbReference type="NCBI Taxonomy" id="408172"/>
    <lineage>
        <taxon>unclassified sequences</taxon>
        <taxon>metagenomes</taxon>
        <taxon>ecological metagenomes</taxon>
    </lineage>
</organism>
<dbReference type="EMBL" id="UINC01100910">
    <property type="protein sequence ID" value="SVC61327.1"/>
    <property type="molecule type" value="Genomic_DNA"/>
</dbReference>
<dbReference type="PANTHER" id="PTHR47545">
    <property type="entry name" value="MULTIFUNCTIONAL CCA PROTEIN"/>
    <property type="match status" value="1"/>
</dbReference>
<evidence type="ECO:0000256" key="3">
    <source>
        <dbReference type="ARBA" id="ARBA00022694"/>
    </source>
</evidence>
<dbReference type="InterPro" id="IPR003607">
    <property type="entry name" value="HD/PDEase_dom"/>
</dbReference>
<evidence type="ECO:0000256" key="6">
    <source>
        <dbReference type="ARBA" id="ARBA00022741"/>
    </source>
</evidence>
<evidence type="ECO:0000256" key="2">
    <source>
        <dbReference type="ARBA" id="ARBA00022679"/>
    </source>
</evidence>
<evidence type="ECO:0000256" key="9">
    <source>
        <dbReference type="ARBA" id="ARBA00022842"/>
    </source>
</evidence>
<evidence type="ECO:0000256" key="10">
    <source>
        <dbReference type="ARBA" id="ARBA00022884"/>
    </source>
</evidence>
<name>A0A382NLZ3_9ZZZZ</name>
<keyword evidence="2" id="KW-0808">Transferase</keyword>
<evidence type="ECO:0000256" key="8">
    <source>
        <dbReference type="ARBA" id="ARBA00022840"/>
    </source>
</evidence>
<evidence type="ECO:0000256" key="5">
    <source>
        <dbReference type="ARBA" id="ARBA00022723"/>
    </source>
</evidence>
<keyword evidence="8" id="KW-0067">ATP-binding</keyword>
<dbReference type="GO" id="GO:0016779">
    <property type="term" value="F:nucleotidyltransferase activity"/>
    <property type="evidence" value="ECO:0007669"/>
    <property type="project" value="UniProtKB-KW"/>
</dbReference>
<feature type="non-terminal residue" evidence="12">
    <location>
        <position position="292"/>
    </location>
</feature>
<keyword evidence="10" id="KW-0694">RNA-binding</keyword>
<evidence type="ECO:0000313" key="12">
    <source>
        <dbReference type="EMBL" id="SVC61327.1"/>
    </source>
</evidence>
<dbReference type="PROSITE" id="PS51831">
    <property type="entry name" value="HD"/>
    <property type="match status" value="1"/>
</dbReference>
<dbReference type="Gene3D" id="1.10.3090.10">
    <property type="entry name" value="cca-adding enzyme, domain 2"/>
    <property type="match status" value="1"/>
</dbReference>
<reference evidence="12" key="1">
    <citation type="submission" date="2018-05" db="EMBL/GenBank/DDBJ databases">
        <authorList>
            <person name="Lanie J.A."/>
            <person name="Ng W.-L."/>
            <person name="Kazmierczak K.M."/>
            <person name="Andrzejewski T.M."/>
            <person name="Davidsen T.M."/>
            <person name="Wayne K.J."/>
            <person name="Tettelin H."/>
            <person name="Glass J.I."/>
            <person name="Rusch D."/>
            <person name="Podicherti R."/>
            <person name="Tsui H.-C.T."/>
            <person name="Winkler M.E."/>
        </authorList>
    </citation>
    <scope>NUCLEOTIDE SEQUENCE</scope>
</reference>
<keyword evidence="6" id="KW-0547">Nucleotide-binding</keyword>
<dbReference type="Pfam" id="PF01743">
    <property type="entry name" value="PolyA_pol"/>
    <property type="match status" value="1"/>
</dbReference>
<dbReference type="CDD" id="cd05398">
    <property type="entry name" value="NT_ClassII-CCAase"/>
    <property type="match status" value="1"/>
</dbReference>
<keyword evidence="7" id="KW-0692">RNA repair</keyword>
<dbReference type="GO" id="GO:0005524">
    <property type="term" value="F:ATP binding"/>
    <property type="evidence" value="ECO:0007669"/>
    <property type="project" value="UniProtKB-KW"/>
</dbReference>
<dbReference type="InterPro" id="IPR006674">
    <property type="entry name" value="HD_domain"/>
</dbReference>
<dbReference type="InterPro" id="IPR032828">
    <property type="entry name" value="PolyA_RNA-bd"/>
</dbReference>
<evidence type="ECO:0000256" key="4">
    <source>
        <dbReference type="ARBA" id="ARBA00022695"/>
    </source>
</evidence>
<keyword evidence="4" id="KW-0548">Nucleotidyltransferase</keyword>
<dbReference type="PANTHER" id="PTHR47545:SF1">
    <property type="entry name" value="MULTIFUNCTIONAL CCA PROTEIN"/>
    <property type="match status" value="1"/>
</dbReference>
<dbReference type="NCBIfam" id="NF008137">
    <property type="entry name" value="PRK10885.1"/>
    <property type="match status" value="1"/>
</dbReference>
<dbReference type="CDD" id="cd00077">
    <property type="entry name" value="HDc"/>
    <property type="match status" value="1"/>
</dbReference>
<dbReference type="AlphaFoldDB" id="A0A382NLZ3"/>
<dbReference type="GO" id="GO:0046872">
    <property type="term" value="F:metal ion binding"/>
    <property type="evidence" value="ECO:0007669"/>
    <property type="project" value="UniProtKB-KW"/>
</dbReference>
<keyword evidence="3" id="KW-0819">tRNA processing</keyword>
<sequence length="292" mass="32626">MQIYLVGGAVRDKQLGLPVREKDWVVVGGTAEALKARGYRMVGKSFPVFLHPETGEEYALARTETKTGPGYRGFTTHSDTKITLEQDLKRRDLTINAMAEDSDGTIIDPYGGLQDLNLKVLRHVSDAFHEDPLRILRVARFAARYHELGFTVAEDTLELMEVMTAGGETDTLVPERVWQETELTLMESRPDVFFKILKQCGALAVIYPELDALFGVPQPEKWHPEVDTGVHTMLALKTAAQMSPSSEVRFAALVHDLGKGTTPREQWPSHREHEQRSVALVHGLCQRLGVPN</sequence>
<dbReference type="Pfam" id="PF01966">
    <property type="entry name" value="HD"/>
    <property type="match status" value="1"/>
</dbReference>
<evidence type="ECO:0000256" key="7">
    <source>
        <dbReference type="ARBA" id="ARBA00022800"/>
    </source>
</evidence>
<dbReference type="InterPro" id="IPR043519">
    <property type="entry name" value="NT_sf"/>
</dbReference>
<comment type="cofactor">
    <cofactor evidence="1">
        <name>Mg(2+)</name>
        <dbReference type="ChEBI" id="CHEBI:18420"/>
    </cofactor>
</comment>
<feature type="domain" description="HD" evidence="11">
    <location>
        <begin position="228"/>
        <end position="292"/>
    </location>
</feature>
<dbReference type="SUPFAM" id="SSF81891">
    <property type="entry name" value="Poly A polymerase C-terminal region-like"/>
    <property type="match status" value="1"/>
</dbReference>
<keyword evidence="9" id="KW-0460">Magnesium</keyword>
<dbReference type="Gene3D" id="3.30.460.10">
    <property type="entry name" value="Beta Polymerase, domain 2"/>
    <property type="match status" value="1"/>
</dbReference>
<dbReference type="GO" id="GO:0003723">
    <property type="term" value="F:RNA binding"/>
    <property type="evidence" value="ECO:0007669"/>
    <property type="project" value="UniProtKB-KW"/>
</dbReference>
<accession>A0A382NLZ3</accession>
<dbReference type="Pfam" id="PF12627">
    <property type="entry name" value="PolyA_pol_RNAbd"/>
    <property type="match status" value="1"/>
</dbReference>